<evidence type="ECO:0000313" key="1">
    <source>
        <dbReference type="EMBL" id="MCT9811432.1"/>
    </source>
</evidence>
<dbReference type="RefSeq" id="WP_261500903.1">
    <property type="nucleotide sequence ID" value="NZ_JAODYH010000005.1"/>
</dbReference>
<dbReference type="Proteomes" id="UP001525968">
    <property type="component" value="Unassembled WGS sequence"/>
</dbReference>
<dbReference type="EMBL" id="JAODYH010000005">
    <property type="protein sequence ID" value="MCT9811432.1"/>
    <property type="molecule type" value="Genomic_DNA"/>
</dbReference>
<proteinExistence type="predicted"/>
<sequence>MTSFVNSTHSFEHSGIVRMHRGALLLQSMADTVRAGYRAWVSSRKQAVEDERTWNAALKDARIMAELSRAMQGQGR</sequence>
<reference evidence="1 2" key="1">
    <citation type="submission" date="2022-09" db="EMBL/GenBank/DDBJ databases">
        <title>Draft genome of isolate Be4.</title>
        <authorList>
            <person name="Sanchez-Castro I."/>
            <person name="Martinez-Rodriguez P."/>
            <person name="Descostes M."/>
            <person name="Merroun M."/>
        </authorList>
    </citation>
    <scope>NUCLEOTIDE SEQUENCE [LARGE SCALE GENOMIC DNA]</scope>
    <source>
        <strain evidence="1 2">Be4</strain>
    </source>
</reference>
<organism evidence="1 2">
    <name type="scientific">Acidovorax bellezanensis</name>
    <dbReference type="NCBI Taxonomy" id="2976702"/>
    <lineage>
        <taxon>Bacteria</taxon>
        <taxon>Pseudomonadati</taxon>
        <taxon>Pseudomonadota</taxon>
        <taxon>Betaproteobacteria</taxon>
        <taxon>Burkholderiales</taxon>
        <taxon>Comamonadaceae</taxon>
        <taxon>Acidovorax</taxon>
    </lineage>
</organism>
<name>A0ABT2PQF1_9BURK</name>
<keyword evidence="2" id="KW-1185">Reference proteome</keyword>
<evidence type="ECO:0000313" key="2">
    <source>
        <dbReference type="Proteomes" id="UP001525968"/>
    </source>
</evidence>
<comment type="caution">
    <text evidence="1">The sequence shown here is derived from an EMBL/GenBank/DDBJ whole genome shotgun (WGS) entry which is preliminary data.</text>
</comment>
<protein>
    <submittedName>
        <fullName evidence="1">Uncharacterized protein</fullName>
    </submittedName>
</protein>
<gene>
    <name evidence="1" type="ORF">N0K08_12355</name>
</gene>
<accession>A0ABT2PQF1</accession>